<dbReference type="PANTHER" id="PTHR33074">
    <property type="entry name" value="EXPRESSED PROTEIN-RELATED"/>
    <property type="match status" value="1"/>
</dbReference>
<reference evidence="4" key="1">
    <citation type="journal article" date="2012" name="Nat. Biotechnol.">
        <title>Reference genome sequence of the model plant Setaria.</title>
        <authorList>
            <person name="Bennetzen J.L."/>
            <person name="Schmutz J."/>
            <person name="Wang H."/>
            <person name="Percifield R."/>
            <person name="Hawkins J."/>
            <person name="Pontaroli A.C."/>
            <person name="Estep M."/>
            <person name="Feng L."/>
            <person name="Vaughn J.N."/>
            <person name="Grimwood J."/>
            <person name="Jenkins J."/>
            <person name="Barry K."/>
            <person name="Lindquist E."/>
            <person name="Hellsten U."/>
            <person name="Deshpande S."/>
            <person name="Wang X."/>
            <person name="Wu X."/>
            <person name="Mitros T."/>
            <person name="Triplett J."/>
            <person name="Yang X."/>
            <person name="Ye C.Y."/>
            <person name="Mauro-Herrera M."/>
            <person name="Wang L."/>
            <person name="Li P."/>
            <person name="Sharma M."/>
            <person name="Sharma R."/>
            <person name="Ronald P.C."/>
            <person name="Panaud O."/>
            <person name="Kellogg E.A."/>
            <person name="Brutnell T.P."/>
            <person name="Doust A.N."/>
            <person name="Tuskan G.A."/>
            <person name="Rokhsar D."/>
            <person name="Devos K.M."/>
        </authorList>
    </citation>
    <scope>NUCLEOTIDE SEQUENCE [LARGE SCALE GENOMIC DNA]</scope>
    <source>
        <strain evidence="4">cv. Yugu1</strain>
    </source>
</reference>
<dbReference type="PANTHER" id="PTHR33074:SF83">
    <property type="entry name" value="EXPRESSED PROTEIN"/>
    <property type="match status" value="1"/>
</dbReference>
<feature type="compositionally biased region" description="Basic residues" evidence="1">
    <location>
        <begin position="94"/>
        <end position="103"/>
    </location>
</feature>
<feature type="region of interest" description="Disordered" evidence="1">
    <location>
        <begin position="94"/>
        <end position="130"/>
    </location>
</feature>
<dbReference type="eggNOG" id="ENOG502R7MM">
    <property type="taxonomic scope" value="Eukaryota"/>
</dbReference>
<protein>
    <recommendedName>
        <fullName evidence="2">DUF1618 domain-containing protein</fullName>
    </recommendedName>
</protein>
<dbReference type="InterPro" id="IPR011676">
    <property type="entry name" value="DUF1618"/>
</dbReference>
<sequence>MSCSLIHFDLLELQKHPLVSRRDPPDQHVVLRGGAAGVRRRDHHLVPHAALVRAHVAVGHADVLELGAPVHAVHQHGEARDLRRVGAHRHVGGLRIHGPRRRRAGDEGSEDDEEDGSCNTTTATATSSEGHTVQVSFWAADPPAMSYLTTSASSDGYFMYRGDPDTPSLEPVPLPRTHRLPRVTEFGIVPRGDEGQYLLVARTLGRLVPREDKLHMYSSVDQAWSIKLPPDAPGAEHIAEEKVDFRKGVLVCDVLREPFDVRFIPLPSPLPKNRERLKEFHLGDPAMQLRDVTFSNGVIKFIEVEHRWIVTTIVPEKPKPIDPSEKDVLYDSDLIMERKCKDVDEKPKQIRKGDGWRAGCVIDIDEISVDDAIYSSLMPGLGEEHDKSLKFRNMYSAFPTLSTDVDDLVYLKSTVKANETNGWVVALDLAKKTLTAIGSYSFARQLDPCIYAFRLCSLSNYLNMASDSSQTTKAKDSMDPLIIKQ</sequence>
<reference evidence="3" key="2">
    <citation type="submission" date="2018-08" db="UniProtKB">
        <authorList>
            <consortium name="EnsemblPlants"/>
        </authorList>
    </citation>
    <scope>IDENTIFICATION</scope>
    <source>
        <strain evidence="3">Yugu1</strain>
    </source>
</reference>
<dbReference type="Proteomes" id="UP000004995">
    <property type="component" value="Unassembled WGS sequence"/>
</dbReference>
<evidence type="ECO:0000313" key="3">
    <source>
        <dbReference type="EnsemblPlants" id="KQK92351"/>
    </source>
</evidence>
<dbReference type="EMBL" id="AGNK02006111">
    <property type="status" value="NOT_ANNOTATED_CDS"/>
    <property type="molecule type" value="Genomic_DNA"/>
</dbReference>
<dbReference type="Pfam" id="PF07762">
    <property type="entry name" value="DUF1618"/>
    <property type="match status" value="1"/>
</dbReference>
<dbReference type="OMA" id="HRWIVTT"/>
<dbReference type="HOGENOM" id="CLU_563109_0_0_1"/>
<accession>K4AKA9</accession>
<evidence type="ECO:0000259" key="2">
    <source>
        <dbReference type="Pfam" id="PF07762"/>
    </source>
</evidence>
<feature type="compositionally biased region" description="Acidic residues" evidence="1">
    <location>
        <begin position="107"/>
        <end position="116"/>
    </location>
</feature>
<evidence type="ECO:0000313" key="4">
    <source>
        <dbReference type="Proteomes" id="UP000004995"/>
    </source>
</evidence>
<dbReference type="EnsemblPlants" id="KQK92351">
    <property type="protein sequence ID" value="KQK92351"/>
    <property type="gene ID" value="SETIT_039332mg"/>
</dbReference>
<organism evidence="3 4">
    <name type="scientific">Setaria italica</name>
    <name type="common">Foxtail millet</name>
    <name type="synonym">Panicum italicum</name>
    <dbReference type="NCBI Taxonomy" id="4555"/>
    <lineage>
        <taxon>Eukaryota</taxon>
        <taxon>Viridiplantae</taxon>
        <taxon>Streptophyta</taxon>
        <taxon>Embryophyta</taxon>
        <taxon>Tracheophyta</taxon>
        <taxon>Spermatophyta</taxon>
        <taxon>Magnoliopsida</taxon>
        <taxon>Liliopsida</taxon>
        <taxon>Poales</taxon>
        <taxon>Poaceae</taxon>
        <taxon>PACMAD clade</taxon>
        <taxon>Panicoideae</taxon>
        <taxon>Panicodae</taxon>
        <taxon>Paniceae</taxon>
        <taxon>Cenchrinae</taxon>
        <taxon>Setaria</taxon>
    </lineage>
</organism>
<evidence type="ECO:0000256" key="1">
    <source>
        <dbReference type="SAM" id="MobiDB-lite"/>
    </source>
</evidence>
<dbReference type="InParanoid" id="K4AKA9"/>
<dbReference type="Gramene" id="KQK92351">
    <property type="protein sequence ID" value="KQK92351"/>
    <property type="gene ID" value="SETIT_039332mg"/>
</dbReference>
<dbReference type="AlphaFoldDB" id="K4AKA9"/>
<feature type="domain" description="DUF1618" evidence="2">
    <location>
        <begin position="243"/>
        <end position="410"/>
    </location>
</feature>
<keyword evidence="4" id="KW-1185">Reference proteome</keyword>
<proteinExistence type="predicted"/>
<name>K4AKA9_SETIT</name>